<evidence type="ECO:0000256" key="1">
    <source>
        <dbReference type="ARBA" id="ARBA00004123"/>
    </source>
</evidence>
<dbReference type="GO" id="GO:0003700">
    <property type="term" value="F:DNA-binding transcription factor activity"/>
    <property type="evidence" value="ECO:0007669"/>
    <property type="project" value="TreeGrafter"/>
</dbReference>
<dbReference type="Pfam" id="PF00010">
    <property type="entry name" value="HLH"/>
    <property type="match status" value="1"/>
</dbReference>
<dbReference type="Gene3D" id="4.10.280.10">
    <property type="entry name" value="Helix-loop-helix DNA-binding domain"/>
    <property type="match status" value="1"/>
</dbReference>
<organism evidence="8 9">
    <name type="scientific">Escallonia rubra</name>
    <dbReference type="NCBI Taxonomy" id="112253"/>
    <lineage>
        <taxon>Eukaryota</taxon>
        <taxon>Viridiplantae</taxon>
        <taxon>Streptophyta</taxon>
        <taxon>Embryophyta</taxon>
        <taxon>Tracheophyta</taxon>
        <taxon>Spermatophyta</taxon>
        <taxon>Magnoliopsida</taxon>
        <taxon>eudicotyledons</taxon>
        <taxon>Gunneridae</taxon>
        <taxon>Pentapetalae</taxon>
        <taxon>asterids</taxon>
        <taxon>campanulids</taxon>
        <taxon>Escalloniales</taxon>
        <taxon>Escalloniaceae</taxon>
        <taxon>Escallonia</taxon>
    </lineage>
</organism>
<dbReference type="SUPFAM" id="SSF47459">
    <property type="entry name" value="HLH, helix-loop-helix DNA-binding domain"/>
    <property type="match status" value="1"/>
</dbReference>
<dbReference type="InterPro" id="IPR054502">
    <property type="entry name" value="bHLH-TF_ACT-like_plant"/>
</dbReference>
<evidence type="ECO:0000256" key="6">
    <source>
        <dbReference type="SAM" id="MobiDB-lite"/>
    </source>
</evidence>
<evidence type="ECO:0000256" key="5">
    <source>
        <dbReference type="SAM" id="Coils"/>
    </source>
</evidence>
<evidence type="ECO:0000256" key="2">
    <source>
        <dbReference type="ARBA" id="ARBA00023015"/>
    </source>
</evidence>
<keyword evidence="3" id="KW-0804">Transcription</keyword>
<proteinExistence type="predicted"/>
<dbReference type="GO" id="GO:0005634">
    <property type="term" value="C:nucleus"/>
    <property type="evidence" value="ECO:0007669"/>
    <property type="project" value="UniProtKB-SubCell"/>
</dbReference>
<evidence type="ECO:0000313" key="9">
    <source>
        <dbReference type="Proteomes" id="UP001187471"/>
    </source>
</evidence>
<keyword evidence="2" id="KW-0805">Transcription regulation</keyword>
<gene>
    <name evidence="8" type="ORF">RJ640_026497</name>
</gene>
<dbReference type="InterPro" id="IPR011598">
    <property type="entry name" value="bHLH_dom"/>
</dbReference>
<name>A0AA88QLD6_9ASTE</name>
<feature type="region of interest" description="Disordered" evidence="6">
    <location>
        <begin position="321"/>
        <end position="370"/>
    </location>
</feature>
<feature type="domain" description="BHLH" evidence="7">
    <location>
        <begin position="359"/>
        <end position="423"/>
    </location>
</feature>
<dbReference type="PROSITE" id="PS50888">
    <property type="entry name" value="BHLH"/>
    <property type="match status" value="1"/>
</dbReference>
<sequence>MVVRPRMQGPRLAHILQGALILDGNLTRVIRSHNPSGGLGKGVSPKSDQQRHIFCLLDTITSGQYYDHNLKERKMNFLQDLMEKLRPLVGLKSWDYIVLWKLSEDQRFLEWIDCCCAGSGENLQNGGDHELLFPVSSVLPCRDVETLGTRVLIPLPVGLVELFVDKQVTEDQRMTDFVTAQFSISMELQSMIDTRTAVDSSFSMSGNAMNEIQSKQFLSNGTEQNDQASDLFQPPVSPATMMHNLNLQDDFSNNSPMNFMQQFNYTAENGSYHIDRGLLNAFKASAEEENIHGFDQETDALPKPVQDNVNVCIIEPLAANKKRPGNDMDSTNRSDSASDCSNQNDEDDDVKNRRRNGKGPQAKNLMAERKRRKKLNERLYALRALVPTISKLPIWLGTGSGVITLILDRASILGDAIKYVMDLQDQARELQNELEEHSNDDPDNNQSEVVHGNGVNTLGPKSELGKPTKGCHNTGASGSNGTEVSKQNLDADITSDKVQMEPQVEVAQLGANEFFVKVFCEHKPGGFVRLMEALNSLGLDVTNVNVTRNRPLVLNIFKVEKRDSEMVEADDVRDSLLELTRNPCTGWPEMAKTSENGHGMNYHHPQYHHHHAHLHSHQVKSHSHNHLQD</sequence>
<dbReference type="Pfam" id="PF14215">
    <property type="entry name" value="bHLH-MYC_N"/>
    <property type="match status" value="1"/>
</dbReference>
<dbReference type="Pfam" id="PF22754">
    <property type="entry name" value="bHLH-TF_ACT-like_plant"/>
    <property type="match status" value="1"/>
</dbReference>
<dbReference type="GO" id="GO:0046983">
    <property type="term" value="F:protein dimerization activity"/>
    <property type="evidence" value="ECO:0007669"/>
    <property type="project" value="InterPro"/>
</dbReference>
<evidence type="ECO:0000256" key="3">
    <source>
        <dbReference type="ARBA" id="ARBA00023163"/>
    </source>
</evidence>
<keyword evidence="9" id="KW-1185">Reference proteome</keyword>
<dbReference type="InterPro" id="IPR051358">
    <property type="entry name" value="TF_AMS/ICE1/BHLH6-like"/>
</dbReference>
<dbReference type="PANTHER" id="PTHR31945:SF11">
    <property type="entry name" value="TRANSCRIPTION FACTOR ABORTED MICROSPORES"/>
    <property type="match status" value="1"/>
</dbReference>
<reference evidence="8" key="1">
    <citation type="submission" date="2022-12" db="EMBL/GenBank/DDBJ databases">
        <title>Draft genome assemblies for two species of Escallonia (Escalloniales).</title>
        <authorList>
            <person name="Chanderbali A."/>
            <person name="Dervinis C."/>
            <person name="Anghel I."/>
            <person name="Soltis D."/>
            <person name="Soltis P."/>
            <person name="Zapata F."/>
        </authorList>
    </citation>
    <scope>NUCLEOTIDE SEQUENCE</scope>
    <source>
        <strain evidence="8">UCBG92.1500</strain>
        <tissue evidence="8">Leaf</tissue>
    </source>
</reference>
<evidence type="ECO:0000256" key="4">
    <source>
        <dbReference type="ARBA" id="ARBA00023242"/>
    </source>
</evidence>
<dbReference type="Proteomes" id="UP001187471">
    <property type="component" value="Unassembled WGS sequence"/>
</dbReference>
<feature type="region of interest" description="Disordered" evidence="6">
    <location>
        <begin position="458"/>
        <end position="484"/>
    </location>
</feature>
<evidence type="ECO:0000313" key="8">
    <source>
        <dbReference type="EMBL" id="KAK2966816.1"/>
    </source>
</evidence>
<feature type="compositionally biased region" description="Polar residues" evidence="6">
    <location>
        <begin position="474"/>
        <end position="484"/>
    </location>
</feature>
<feature type="region of interest" description="Disordered" evidence="6">
    <location>
        <begin position="598"/>
        <end position="629"/>
    </location>
</feature>
<dbReference type="InterPro" id="IPR025610">
    <property type="entry name" value="MYC/MYB_N"/>
</dbReference>
<feature type="coiled-coil region" evidence="5">
    <location>
        <begin position="413"/>
        <end position="440"/>
    </location>
</feature>
<dbReference type="InterPro" id="IPR036638">
    <property type="entry name" value="HLH_DNA-bd_sf"/>
</dbReference>
<comment type="caution">
    <text evidence="8">The sequence shown here is derived from an EMBL/GenBank/DDBJ whole genome shotgun (WGS) entry which is preliminary data.</text>
</comment>
<keyword evidence="5" id="KW-0175">Coiled coil</keyword>
<dbReference type="PANTHER" id="PTHR31945">
    <property type="entry name" value="TRANSCRIPTION FACTOR SCREAM2-RELATED"/>
    <property type="match status" value="1"/>
</dbReference>
<protein>
    <recommendedName>
        <fullName evidence="7">BHLH domain-containing protein</fullName>
    </recommendedName>
</protein>
<keyword evidence="4" id="KW-0539">Nucleus</keyword>
<dbReference type="SMART" id="SM00353">
    <property type="entry name" value="HLH"/>
    <property type="match status" value="1"/>
</dbReference>
<dbReference type="GO" id="GO:0043565">
    <property type="term" value="F:sequence-specific DNA binding"/>
    <property type="evidence" value="ECO:0007669"/>
    <property type="project" value="TreeGrafter"/>
</dbReference>
<accession>A0AA88QLD6</accession>
<evidence type="ECO:0000259" key="7">
    <source>
        <dbReference type="PROSITE" id="PS50888"/>
    </source>
</evidence>
<dbReference type="AlphaFoldDB" id="A0AA88QLD6"/>
<feature type="compositionally biased region" description="Polar residues" evidence="6">
    <location>
        <begin position="333"/>
        <end position="343"/>
    </location>
</feature>
<dbReference type="EMBL" id="JAVXUO010003087">
    <property type="protein sequence ID" value="KAK2966816.1"/>
    <property type="molecule type" value="Genomic_DNA"/>
</dbReference>
<comment type="subcellular location">
    <subcellularLocation>
        <location evidence="1">Nucleus</location>
    </subcellularLocation>
</comment>
<feature type="compositionally biased region" description="Basic residues" evidence="6">
    <location>
        <begin position="605"/>
        <end position="629"/>
    </location>
</feature>